<keyword evidence="2" id="KW-0732">Signal</keyword>
<dbReference type="VEuPathDB" id="PlasmoDB:PY01796"/>
<gene>
    <name evidence="5" type="ORF">PY17X_1427200</name>
    <name evidence="4" type="ORF">PYYM_1429000</name>
</gene>
<proteinExistence type="predicted"/>
<evidence type="ECO:0000256" key="1">
    <source>
        <dbReference type="SAM" id="Phobius"/>
    </source>
</evidence>
<evidence type="ECO:0000259" key="3">
    <source>
        <dbReference type="PROSITE" id="PS51701"/>
    </source>
</evidence>
<reference evidence="6 7" key="1">
    <citation type="journal article" date="2014" name="BMC Biol.">
        <title>A comprehensive evaluation of rodent malaria parasite genomes and gene expression.</title>
        <authorList>
            <person name="Otto T.D."/>
            <person name="Bohme U."/>
            <person name="Jackson A.P."/>
            <person name="Hunt M."/>
            <person name="Franke-Fayard B."/>
            <person name="Hoeijmakers W.A."/>
            <person name="Religa A.A."/>
            <person name="Robertson L."/>
            <person name="Sanders M."/>
            <person name="Ogun S.A."/>
            <person name="Cunningham D."/>
            <person name="Erhart A."/>
            <person name="Billker O."/>
            <person name="Khan S.M."/>
            <person name="Stunnenberg H.G."/>
            <person name="Langhorne J."/>
            <person name="Holder A.A."/>
            <person name="Waters A.P."/>
            <person name="Newbold C.I."/>
            <person name="Pain A."/>
            <person name="Berriman M."/>
            <person name="Janse C.J."/>
        </authorList>
    </citation>
    <scope>NUCLEOTIDE SEQUENCE [LARGE SCALE GENOMIC DNA]</scope>
    <source>
        <strain evidence="5 6">17X</strain>
        <strain evidence="4 7">YM</strain>
    </source>
</reference>
<feature type="transmembrane region" description="Helical" evidence="1">
    <location>
        <begin position="389"/>
        <end position="415"/>
    </location>
</feature>
<evidence type="ECO:0000256" key="2">
    <source>
        <dbReference type="SAM" id="SignalP"/>
    </source>
</evidence>
<feature type="domain" description="6-Cys" evidence="3">
    <location>
        <begin position="22"/>
        <end position="156"/>
    </location>
</feature>
<evidence type="ECO:0000313" key="5">
    <source>
        <dbReference type="EMBL" id="VTZ81583.1"/>
    </source>
</evidence>
<dbReference type="RefSeq" id="XP_022812903.1">
    <property type="nucleotide sequence ID" value="XM_022957527.1"/>
</dbReference>
<protein>
    <submittedName>
        <fullName evidence="5">Sporozoite surface protein 3</fullName>
    </submittedName>
</protein>
<organism evidence="4 7">
    <name type="scientific">Plasmodium yoelii</name>
    <dbReference type="NCBI Taxonomy" id="5861"/>
    <lineage>
        <taxon>Eukaryota</taxon>
        <taxon>Sar</taxon>
        <taxon>Alveolata</taxon>
        <taxon>Apicomplexa</taxon>
        <taxon>Aconoidasida</taxon>
        <taxon>Haemosporida</taxon>
        <taxon>Plasmodiidae</taxon>
        <taxon>Plasmodium</taxon>
        <taxon>Plasmodium (Vinckeia)</taxon>
    </lineage>
</organism>
<dbReference type="InterPro" id="IPR010884">
    <property type="entry name" value="6_CYS_dom"/>
</dbReference>
<feature type="signal peptide" evidence="2">
    <location>
        <begin position="1"/>
        <end position="21"/>
    </location>
</feature>
<keyword evidence="1" id="KW-0812">Transmembrane</keyword>
<dbReference type="KEGG" id="pyo:PY17X_1427200"/>
<name>A0A077YBH7_PLAYE</name>
<dbReference type="OMA" id="AWASIVF"/>
<dbReference type="EMBL" id="LK934642">
    <property type="protein sequence ID" value="CDU20622.1"/>
    <property type="molecule type" value="Genomic_DNA"/>
</dbReference>
<dbReference type="VEuPathDB" id="PlasmoDB:Py17XNL_001401116"/>
<reference evidence="4" key="2">
    <citation type="submission" date="2014-05" db="EMBL/GenBank/DDBJ databases">
        <authorList>
            <person name="Aslett A.Martin."/>
            <person name="De Silva Nishadi"/>
        </authorList>
    </citation>
    <scope>NUCLEOTIDE SEQUENCE</scope>
    <source>
        <strain evidence="4">YM</strain>
    </source>
</reference>
<dbReference type="VEuPathDB" id="PlasmoDB:PY17X_1427200"/>
<dbReference type="GeneID" id="3806897"/>
<dbReference type="VEuPathDB" id="PlasmoDB:PYYM_1429000"/>
<evidence type="ECO:0000313" key="6">
    <source>
        <dbReference type="Proteomes" id="UP000072874"/>
    </source>
</evidence>
<dbReference type="PROSITE" id="PS51701">
    <property type="entry name" value="6_CYS"/>
    <property type="match status" value="1"/>
</dbReference>
<reference evidence="5" key="3">
    <citation type="submission" date="2014-05" db="EMBL/GenBank/DDBJ databases">
        <authorList>
            <person name="Aslett M.A."/>
            <person name="De Silva N."/>
        </authorList>
    </citation>
    <scope>NUCLEOTIDE SEQUENCE</scope>
    <source>
        <strain evidence="5">17X</strain>
    </source>
</reference>
<evidence type="ECO:0000313" key="4">
    <source>
        <dbReference type="EMBL" id="CDU20622.1"/>
    </source>
</evidence>
<evidence type="ECO:0000313" key="7">
    <source>
        <dbReference type="Proteomes" id="UP000072904"/>
    </source>
</evidence>
<keyword evidence="1" id="KW-1133">Transmembrane helix</keyword>
<dbReference type="EMBL" id="LM993668">
    <property type="protein sequence ID" value="VTZ81583.1"/>
    <property type="molecule type" value="Genomic_DNA"/>
</dbReference>
<keyword evidence="1" id="KW-0472">Membrane</keyword>
<reference evidence="5" key="4">
    <citation type="submission" date="2019-05" db="EMBL/GenBank/DDBJ databases">
        <authorList>
            <consortium name="Pathogen Informatics"/>
        </authorList>
    </citation>
    <scope>NUCLEOTIDE SEQUENCE</scope>
    <source>
        <strain evidence="5">17X</strain>
    </source>
</reference>
<dbReference type="AlphaFoldDB" id="A0A077YBH7"/>
<accession>A0A077YBH7</accession>
<dbReference type="OrthoDB" id="369004at2759"/>
<feature type="chain" id="PRO_5014502011" evidence="2">
    <location>
        <begin position="22"/>
        <end position="437"/>
    </location>
</feature>
<dbReference type="Proteomes" id="UP000072904">
    <property type="component" value="Chromosome 14"/>
</dbReference>
<dbReference type="Proteomes" id="UP000072874">
    <property type="component" value="Chromosome 14"/>
</dbReference>
<sequence>MFTIIYCIFISIFIFYTPVKGDGYICDFSAEKFNIDFDDYYDDVICEHEIGNGDSIGLIIPRYKDENGYINVRTKCFDEVSLNVLGDNIMSIYDLYGKDEISVSNENKLYNSEYISSILQIKNVNKNNRIYCTFDNINRNGVLIHKGITKISIENKISKQENNKSNTHVIDIFNNINLNVDNSNNNYYIETKPGSILYMLGTNLLKNEYIYFDDNCALSFEKIGQIYKYVFPLVNETDITYICTMYINKEGNKTNIGKINITFKQQSPTIDTISKDVLKKYIKYDVEKKLNKILFGTKDDSSNNLNNVQYTEQGVDINKGHISNIHGINIDKDYCNNDTCIELFSRSKCSSFCGNGYRLMDGYNIHYDTQSVIPCNNGDCSIENEVEPFIIFAWASIVFFCIMIAILIITIYFILEKNKTKKVKPSNPFISYDTNIK</sequence>